<proteinExistence type="inferred from homology"/>
<dbReference type="PROSITE" id="PS51755">
    <property type="entry name" value="OMPR_PHOB"/>
    <property type="match status" value="1"/>
</dbReference>
<evidence type="ECO:0000313" key="8">
    <source>
        <dbReference type="EMBL" id="GAA2352370.1"/>
    </source>
</evidence>
<name>A0ABN3GIH5_9ACTN</name>
<dbReference type="SUPFAM" id="SSF46894">
    <property type="entry name" value="C-terminal effector domain of the bipartite response regulators"/>
    <property type="match status" value="1"/>
</dbReference>
<feature type="domain" description="OmpR/PhoB-type" evidence="7">
    <location>
        <begin position="1"/>
        <end position="91"/>
    </location>
</feature>
<dbReference type="InterPro" id="IPR005158">
    <property type="entry name" value="BTAD"/>
</dbReference>
<feature type="compositionally biased region" description="Pro residues" evidence="6">
    <location>
        <begin position="617"/>
        <end position="628"/>
    </location>
</feature>
<dbReference type="Proteomes" id="UP001501444">
    <property type="component" value="Unassembled WGS sequence"/>
</dbReference>
<dbReference type="PANTHER" id="PTHR35807">
    <property type="entry name" value="TRANSCRIPTIONAL REGULATOR REDD-RELATED"/>
    <property type="match status" value="1"/>
</dbReference>
<dbReference type="Gene3D" id="1.25.40.10">
    <property type="entry name" value="Tetratricopeptide repeat domain"/>
    <property type="match status" value="2"/>
</dbReference>
<keyword evidence="9" id="KW-1185">Reference proteome</keyword>
<organism evidence="8 9">
    <name type="scientific">Dactylosporangium salmoneum</name>
    <dbReference type="NCBI Taxonomy" id="53361"/>
    <lineage>
        <taxon>Bacteria</taxon>
        <taxon>Bacillati</taxon>
        <taxon>Actinomycetota</taxon>
        <taxon>Actinomycetes</taxon>
        <taxon>Micromonosporales</taxon>
        <taxon>Micromonosporaceae</taxon>
        <taxon>Dactylosporangium</taxon>
    </lineage>
</organism>
<dbReference type="InterPro" id="IPR011990">
    <property type="entry name" value="TPR-like_helical_dom_sf"/>
</dbReference>
<evidence type="ECO:0000256" key="2">
    <source>
        <dbReference type="ARBA" id="ARBA00023015"/>
    </source>
</evidence>
<dbReference type="SMART" id="SM00862">
    <property type="entry name" value="Trans_reg_C"/>
    <property type="match status" value="1"/>
</dbReference>
<feature type="region of interest" description="Disordered" evidence="6">
    <location>
        <begin position="614"/>
        <end position="637"/>
    </location>
</feature>
<dbReference type="Gene3D" id="1.10.10.10">
    <property type="entry name" value="Winged helix-like DNA-binding domain superfamily/Winged helix DNA-binding domain"/>
    <property type="match status" value="1"/>
</dbReference>
<gene>
    <name evidence="8" type="ORF">GCM10010170_043150</name>
</gene>
<dbReference type="Gene3D" id="3.40.50.300">
    <property type="entry name" value="P-loop containing nucleotide triphosphate hydrolases"/>
    <property type="match status" value="1"/>
</dbReference>
<dbReference type="RefSeq" id="WP_344614246.1">
    <property type="nucleotide sequence ID" value="NZ_BAAARV010000032.1"/>
</dbReference>
<dbReference type="EMBL" id="BAAARV010000032">
    <property type="protein sequence ID" value="GAA2352370.1"/>
    <property type="molecule type" value="Genomic_DNA"/>
</dbReference>
<protein>
    <submittedName>
        <fullName evidence="8">BTAD domain-containing putative transcriptional regulator</fullName>
    </submittedName>
</protein>
<dbReference type="InterPro" id="IPR019734">
    <property type="entry name" value="TPR_rpt"/>
</dbReference>
<evidence type="ECO:0000313" key="9">
    <source>
        <dbReference type="Proteomes" id="UP001501444"/>
    </source>
</evidence>
<evidence type="ECO:0000256" key="3">
    <source>
        <dbReference type="ARBA" id="ARBA00023125"/>
    </source>
</evidence>
<dbReference type="Pfam" id="PF03704">
    <property type="entry name" value="BTAD"/>
    <property type="match status" value="1"/>
</dbReference>
<dbReference type="InterPro" id="IPR001867">
    <property type="entry name" value="OmpR/PhoB-type_DNA-bd"/>
</dbReference>
<evidence type="ECO:0000256" key="1">
    <source>
        <dbReference type="ARBA" id="ARBA00005820"/>
    </source>
</evidence>
<comment type="similarity">
    <text evidence="1">Belongs to the AfsR/DnrI/RedD regulatory family.</text>
</comment>
<evidence type="ECO:0000259" key="7">
    <source>
        <dbReference type="PROSITE" id="PS51755"/>
    </source>
</evidence>
<feature type="DNA-binding region" description="OmpR/PhoB-type" evidence="5">
    <location>
        <begin position="1"/>
        <end position="91"/>
    </location>
</feature>
<dbReference type="SUPFAM" id="SSF52540">
    <property type="entry name" value="P-loop containing nucleoside triphosphate hydrolases"/>
    <property type="match status" value="1"/>
</dbReference>
<keyword evidence="4" id="KW-0804">Transcription</keyword>
<dbReference type="SUPFAM" id="SSF48452">
    <property type="entry name" value="TPR-like"/>
    <property type="match status" value="2"/>
</dbReference>
<dbReference type="SMART" id="SM00028">
    <property type="entry name" value="TPR"/>
    <property type="match status" value="3"/>
</dbReference>
<dbReference type="PANTHER" id="PTHR35807:SF1">
    <property type="entry name" value="TRANSCRIPTIONAL REGULATOR REDD"/>
    <property type="match status" value="1"/>
</dbReference>
<dbReference type="CDD" id="cd15831">
    <property type="entry name" value="BTAD"/>
    <property type="match status" value="1"/>
</dbReference>
<keyword evidence="2" id="KW-0805">Transcription regulation</keyword>
<evidence type="ECO:0000256" key="6">
    <source>
        <dbReference type="SAM" id="MobiDB-lite"/>
    </source>
</evidence>
<accession>A0ABN3GIH5</accession>
<sequence length="911" mass="96609">MLFRSLGPLSIIDDDQSRQIGTPRARAVLALLLVRRGGLVGVDQMVDEIWAEQAPGDVRPLVHGYVSRVRRALGPVAARLVTHKPGYRLEVGADEWDVARFEGAVARARAVHAAGAVDDAVAGFAAALALWTGEPFADVPATPAIAAATTALTELRLAAVDEWFAARLDAGVDPHLVADLARYQAEHPHRERLAGQLMLALQRSGRRADALGVFREVRRRLVDDLGVEPGPELQLLHRHALEAGPADVPAPPSASSPPAERSRVPAQLPLGVAGFVGREAELAALDRARELVVVTGTAGVGKSALAVHWARRVQDRYPDGRLFADLRGFAPDLAAADPADALLRFLVALGVPEDRVPDGVEARAAQYRSVLHGRRVLVVLDNARDVEQVRPLLPGSAGCLAVVTSRDRLTGLVAVEGAHAVALDALGEPEAAGLLAARLGPDRVARHRDAVARIVHRCAGLPLALAVVAATSAVQPGLSLDAIAADVDRGSLDAFGSNDPRADLRSVFSWSYATLSPGAAELFALLGLHPGPDVSVAAAASLAGRDLPEAQRLLLELAAAQLLGQHRPGRFAAHDLLRAYAAELAAGLGPAAEAARARLHAHYLHTAHAAALRMDPNRPPVPLPPPPAGVSGPEPTGPDEALAWFAAEHGTLVALVPAAGWQLAWAMSTYLRRGGHGRTWIAVAEAAARAATEPVGIANAAFQVAMAHFRYGDPAEVGPALAIAQRQFQALGDAYGLAGTSQLHGLRHEREGDLEAAYGCAERSLVFYQRAGHRAGQGRALAAMAWYQARQGNLRLGLEQARAALVLAEASQDRTSAANLWDSIGFIHLRLDELMPAETAYRRSIALYRELSDRYNVVEPLFGLGNTHRARGDTQRALAAWREGFALAAELHHPALSRLWSRLVPAGYGAF</sequence>
<keyword evidence="3 5" id="KW-0238">DNA-binding</keyword>
<evidence type="ECO:0000256" key="5">
    <source>
        <dbReference type="PROSITE-ProRule" id="PRU01091"/>
    </source>
</evidence>
<dbReference type="InterPro" id="IPR016032">
    <property type="entry name" value="Sig_transdc_resp-reg_C-effctor"/>
</dbReference>
<reference evidence="8 9" key="1">
    <citation type="journal article" date="2019" name="Int. J. Syst. Evol. Microbiol.">
        <title>The Global Catalogue of Microorganisms (GCM) 10K type strain sequencing project: providing services to taxonomists for standard genome sequencing and annotation.</title>
        <authorList>
            <consortium name="The Broad Institute Genomics Platform"/>
            <consortium name="The Broad Institute Genome Sequencing Center for Infectious Disease"/>
            <person name="Wu L."/>
            <person name="Ma J."/>
        </authorList>
    </citation>
    <scope>NUCLEOTIDE SEQUENCE [LARGE SCALE GENOMIC DNA]</scope>
    <source>
        <strain evidence="8 9">JCM 3272</strain>
    </source>
</reference>
<dbReference type="InterPro" id="IPR051677">
    <property type="entry name" value="AfsR-DnrI-RedD_regulator"/>
</dbReference>
<dbReference type="InterPro" id="IPR027417">
    <property type="entry name" value="P-loop_NTPase"/>
</dbReference>
<dbReference type="InterPro" id="IPR036388">
    <property type="entry name" value="WH-like_DNA-bd_sf"/>
</dbReference>
<dbReference type="SMART" id="SM01043">
    <property type="entry name" value="BTAD"/>
    <property type="match status" value="1"/>
</dbReference>
<dbReference type="PRINTS" id="PR00364">
    <property type="entry name" value="DISEASERSIST"/>
</dbReference>
<evidence type="ECO:0000256" key="4">
    <source>
        <dbReference type="ARBA" id="ARBA00023163"/>
    </source>
</evidence>
<comment type="caution">
    <text evidence="8">The sequence shown here is derived from an EMBL/GenBank/DDBJ whole genome shotgun (WGS) entry which is preliminary data.</text>
</comment>